<name>A0AA88Y0M4_PINIB</name>
<organism evidence="2 3">
    <name type="scientific">Pinctada imbricata</name>
    <name type="common">Atlantic pearl-oyster</name>
    <name type="synonym">Pinctada martensii</name>
    <dbReference type="NCBI Taxonomy" id="66713"/>
    <lineage>
        <taxon>Eukaryota</taxon>
        <taxon>Metazoa</taxon>
        <taxon>Spiralia</taxon>
        <taxon>Lophotrochozoa</taxon>
        <taxon>Mollusca</taxon>
        <taxon>Bivalvia</taxon>
        <taxon>Autobranchia</taxon>
        <taxon>Pteriomorphia</taxon>
        <taxon>Pterioida</taxon>
        <taxon>Pterioidea</taxon>
        <taxon>Pteriidae</taxon>
        <taxon>Pinctada</taxon>
    </lineage>
</organism>
<comment type="caution">
    <text evidence="2">The sequence shown here is derived from an EMBL/GenBank/DDBJ whole genome shotgun (WGS) entry which is preliminary data.</text>
</comment>
<reference evidence="2" key="1">
    <citation type="submission" date="2019-08" db="EMBL/GenBank/DDBJ databases">
        <title>The improved chromosome-level genome for the pearl oyster Pinctada fucata martensii using PacBio sequencing and Hi-C.</title>
        <authorList>
            <person name="Zheng Z."/>
        </authorList>
    </citation>
    <scope>NUCLEOTIDE SEQUENCE</scope>
    <source>
        <strain evidence="2">ZZ-2019</strain>
        <tissue evidence="2">Adductor muscle</tissue>
    </source>
</reference>
<keyword evidence="1" id="KW-0812">Transmembrane</keyword>
<feature type="transmembrane region" description="Helical" evidence="1">
    <location>
        <begin position="181"/>
        <end position="201"/>
    </location>
</feature>
<dbReference type="EMBL" id="VSWD01000008">
    <property type="protein sequence ID" value="KAK3095509.1"/>
    <property type="molecule type" value="Genomic_DNA"/>
</dbReference>
<evidence type="ECO:0008006" key="4">
    <source>
        <dbReference type="Google" id="ProtNLM"/>
    </source>
</evidence>
<dbReference type="Proteomes" id="UP001186944">
    <property type="component" value="Unassembled WGS sequence"/>
</dbReference>
<dbReference type="AlphaFoldDB" id="A0AA88Y0M4"/>
<gene>
    <name evidence="2" type="ORF">FSP39_015516</name>
</gene>
<evidence type="ECO:0000313" key="3">
    <source>
        <dbReference type="Proteomes" id="UP001186944"/>
    </source>
</evidence>
<evidence type="ECO:0000313" key="2">
    <source>
        <dbReference type="EMBL" id="KAK3095509.1"/>
    </source>
</evidence>
<protein>
    <recommendedName>
        <fullName evidence="4">ZP domain-containing protein</fullName>
    </recommendedName>
</protein>
<keyword evidence="1" id="KW-1133">Transmembrane helix</keyword>
<sequence length="219" mass="24378">MNRDSGHLTSEFSAFQPTNIEGGGDVEVQYTCLLTVCKGKCEKETCEDPKRAGRKRRDTEERDRITCGTSVKVKTQKEIPLKEEQESKLCMEKIAAFPVLAATGLIILGSWLIIARLARKVMIMEGKHDSDIGVARSVGRRISSVFNLPTGYNFRSQNILTTIPEYEGITPPQQRRKSVTVTNFCLFLSFSVLTFAISSILSNESLDMQIIPCIGIPLD</sequence>
<keyword evidence="3" id="KW-1185">Reference proteome</keyword>
<proteinExistence type="predicted"/>
<keyword evidence="1" id="KW-0472">Membrane</keyword>
<evidence type="ECO:0000256" key="1">
    <source>
        <dbReference type="SAM" id="Phobius"/>
    </source>
</evidence>
<feature type="transmembrane region" description="Helical" evidence="1">
    <location>
        <begin position="94"/>
        <end position="114"/>
    </location>
</feature>
<accession>A0AA88Y0M4</accession>